<dbReference type="PROSITE" id="PS50231">
    <property type="entry name" value="RICIN_B_LECTIN"/>
    <property type="match status" value="1"/>
</dbReference>
<dbReference type="EMBL" id="MZMV01000003">
    <property type="protein sequence ID" value="OWV12428.1"/>
    <property type="molecule type" value="Genomic_DNA"/>
</dbReference>
<dbReference type="InterPro" id="IPR000772">
    <property type="entry name" value="Ricin_B_lectin"/>
</dbReference>
<feature type="domain" description="Ricin B lectin" evidence="2">
    <location>
        <begin position="51"/>
        <end position="180"/>
    </location>
</feature>
<name>A0A246RUC8_9ACTN</name>
<dbReference type="SMART" id="SM00458">
    <property type="entry name" value="RICIN"/>
    <property type="match status" value="1"/>
</dbReference>
<comment type="caution">
    <text evidence="3">The sequence shown here is derived from an EMBL/GenBank/DDBJ whole genome shotgun (WGS) entry which is preliminary data.</text>
</comment>
<dbReference type="Proteomes" id="UP000197174">
    <property type="component" value="Unassembled WGS sequence"/>
</dbReference>
<feature type="compositionally biased region" description="Low complexity" evidence="1">
    <location>
        <begin position="179"/>
        <end position="195"/>
    </location>
</feature>
<reference evidence="3 4" key="1">
    <citation type="submission" date="2017-03" db="EMBL/GenBank/DDBJ databases">
        <title>Whole genome sequence of Micromonospora wenchangensis, isolated from mangrove soil.</title>
        <authorList>
            <person name="Yang H."/>
        </authorList>
    </citation>
    <scope>NUCLEOTIDE SEQUENCE [LARGE SCALE GENOMIC DNA]</scope>
    <source>
        <strain evidence="3 4">CCTCC AA 2012002</strain>
    </source>
</reference>
<sequence>MSRLRRDHRALVAGLGATLLALSLLVWPAAGATAQLETPDRNDTKVGVNANYYQLKNPDSGLCLTLYNGNTFDGAPLVVMPCSQGGKSMSWAFSAGNAGNLSTQADPSRCADVLNGVTADGTSVLDWTCGSTNQQWTLTNGGRLLSGLSGGWCLSIYGDNPAPGTIVVLMSCLNEGGSASPAPSVSPHPSLSSSPSPSPSPSGAGDYAKWVIS</sequence>
<protein>
    <recommendedName>
        <fullName evidence="2">Ricin B lectin domain-containing protein</fullName>
    </recommendedName>
</protein>
<dbReference type="RefSeq" id="WP_088642191.1">
    <property type="nucleotide sequence ID" value="NZ_MZMV01000003.1"/>
</dbReference>
<dbReference type="OrthoDB" id="3396907at2"/>
<organism evidence="3 4">
    <name type="scientific">Micromonospora wenchangensis</name>
    <dbReference type="NCBI Taxonomy" id="1185415"/>
    <lineage>
        <taxon>Bacteria</taxon>
        <taxon>Bacillati</taxon>
        <taxon>Actinomycetota</taxon>
        <taxon>Actinomycetes</taxon>
        <taxon>Micromonosporales</taxon>
        <taxon>Micromonosporaceae</taxon>
        <taxon>Micromonospora</taxon>
    </lineage>
</organism>
<dbReference type="AlphaFoldDB" id="A0A246RUC8"/>
<evidence type="ECO:0000313" key="3">
    <source>
        <dbReference type="EMBL" id="OWV12428.1"/>
    </source>
</evidence>
<gene>
    <name evidence="3" type="ORF">B5D80_02925</name>
</gene>
<evidence type="ECO:0000313" key="4">
    <source>
        <dbReference type="Proteomes" id="UP000197174"/>
    </source>
</evidence>
<proteinExistence type="predicted"/>
<keyword evidence="4" id="KW-1185">Reference proteome</keyword>
<dbReference type="Gene3D" id="2.80.10.50">
    <property type="match status" value="2"/>
</dbReference>
<dbReference type="CDD" id="cd00161">
    <property type="entry name" value="beta-trefoil_Ricin-like"/>
    <property type="match status" value="1"/>
</dbReference>
<accession>A0A246RUC8</accession>
<feature type="region of interest" description="Disordered" evidence="1">
    <location>
        <begin position="179"/>
        <end position="213"/>
    </location>
</feature>
<evidence type="ECO:0000259" key="2">
    <source>
        <dbReference type="SMART" id="SM00458"/>
    </source>
</evidence>
<dbReference type="InterPro" id="IPR035992">
    <property type="entry name" value="Ricin_B-like_lectins"/>
</dbReference>
<dbReference type="Pfam" id="PF00652">
    <property type="entry name" value="Ricin_B_lectin"/>
    <property type="match status" value="1"/>
</dbReference>
<evidence type="ECO:0000256" key="1">
    <source>
        <dbReference type="SAM" id="MobiDB-lite"/>
    </source>
</evidence>
<dbReference type="SUPFAM" id="SSF50370">
    <property type="entry name" value="Ricin B-like lectins"/>
    <property type="match status" value="1"/>
</dbReference>